<evidence type="ECO:0000256" key="9">
    <source>
        <dbReference type="ARBA" id="ARBA00031642"/>
    </source>
</evidence>
<evidence type="ECO:0000256" key="10">
    <source>
        <dbReference type="ARBA" id="ARBA00043668"/>
    </source>
</evidence>
<dbReference type="InterPro" id="IPR000560">
    <property type="entry name" value="His_Pase_clade-2"/>
</dbReference>
<organism evidence="15 16">
    <name type="scientific">Aeromicrobium wangtongii</name>
    <dbReference type="NCBI Taxonomy" id="2969247"/>
    <lineage>
        <taxon>Bacteria</taxon>
        <taxon>Bacillati</taxon>
        <taxon>Actinomycetota</taxon>
        <taxon>Actinomycetes</taxon>
        <taxon>Propionibacteriales</taxon>
        <taxon>Nocardioidaceae</taxon>
        <taxon>Aeromicrobium</taxon>
    </lineage>
</organism>
<dbReference type="Proteomes" id="UP001316184">
    <property type="component" value="Chromosome"/>
</dbReference>
<dbReference type="EC" id="3.1.3.80" evidence="3"/>
<gene>
    <name evidence="15" type="ORF">NQV15_10700</name>
</gene>
<evidence type="ECO:0000256" key="7">
    <source>
        <dbReference type="ARBA" id="ARBA00022801"/>
    </source>
</evidence>
<reference evidence="15 16" key="1">
    <citation type="submission" date="2022-08" db="EMBL/GenBank/DDBJ databases">
        <title>novel species in genus Aeromicrobium.</title>
        <authorList>
            <person name="Ye L."/>
        </authorList>
    </citation>
    <scope>NUCLEOTIDE SEQUENCE [LARGE SCALE GENOMIC DNA]</scope>
    <source>
        <strain evidence="16">zg-Y1379</strain>
    </source>
</reference>
<dbReference type="Pfam" id="PF00328">
    <property type="entry name" value="His_Phos_2"/>
    <property type="match status" value="1"/>
</dbReference>
<evidence type="ECO:0000256" key="13">
    <source>
        <dbReference type="ARBA" id="ARBA00043832"/>
    </source>
</evidence>
<dbReference type="RefSeq" id="WP_232399843.1">
    <property type="nucleotide sequence ID" value="NZ_CP102173.1"/>
</dbReference>
<evidence type="ECO:0000256" key="5">
    <source>
        <dbReference type="ARBA" id="ARBA00018097"/>
    </source>
</evidence>
<evidence type="ECO:0000256" key="6">
    <source>
        <dbReference type="ARBA" id="ARBA00022729"/>
    </source>
</evidence>
<evidence type="ECO:0000256" key="2">
    <source>
        <dbReference type="ARBA" id="ARBA00008422"/>
    </source>
</evidence>
<evidence type="ECO:0000256" key="1">
    <source>
        <dbReference type="ARBA" id="ARBA00004370"/>
    </source>
</evidence>
<keyword evidence="16" id="KW-1185">Reference proteome</keyword>
<evidence type="ECO:0000256" key="12">
    <source>
        <dbReference type="ARBA" id="ARBA00043691"/>
    </source>
</evidence>
<dbReference type="PANTHER" id="PTHR20963:SF8">
    <property type="entry name" value="MULTIPLE INOSITOL POLYPHOSPHATE PHOSPHATASE 1"/>
    <property type="match status" value="1"/>
</dbReference>
<keyword evidence="7" id="KW-0378">Hydrolase</keyword>
<comment type="similarity">
    <text evidence="2">Belongs to the histidine acid phosphatase family. MINPP1 subfamily.</text>
</comment>
<dbReference type="EC" id="3.1.3.62" evidence="4"/>
<dbReference type="Gene3D" id="3.40.50.1240">
    <property type="entry name" value="Phosphoglycerate mutase-like"/>
    <property type="match status" value="1"/>
</dbReference>
<evidence type="ECO:0000313" key="16">
    <source>
        <dbReference type="Proteomes" id="UP001316184"/>
    </source>
</evidence>
<comment type="catalytic activity">
    <reaction evidence="12">
        <text>1D-myo-inositol hexakisphosphate + H2O = 1D-myo-inositol 1,2,4,5,6-pentakisphosphate + phosphate</text>
        <dbReference type="Rhea" id="RHEA:16989"/>
        <dbReference type="ChEBI" id="CHEBI:15377"/>
        <dbReference type="ChEBI" id="CHEBI:43474"/>
        <dbReference type="ChEBI" id="CHEBI:57798"/>
        <dbReference type="ChEBI" id="CHEBI:58130"/>
        <dbReference type="EC" id="3.1.3.62"/>
    </reaction>
    <physiologicalReaction direction="left-to-right" evidence="12">
        <dbReference type="Rhea" id="RHEA:16990"/>
    </physiologicalReaction>
</comment>
<accession>A0ABY5M286</accession>
<proteinExistence type="inferred from homology"/>
<protein>
    <recommendedName>
        <fullName evidence="5">Multiple inositol polyphosphate phosphatase 1</fullName>
        <ecNumber evidence="4">3.1.3.62</ecNumber>
        <ecNumber evidence="3">3.1.3.80</ecNumber>
    </recommendedName>
    <alternativeName>
        <fullName evidence="9">2,3-bisphosphoglycerate 3-phosphatase</fullName>
    </alternativeName>
</protein>
<evidence type="ECO:0000256" key="3">
    <source>
        <dbReference type="ARBA" id="ARBA00012976"/>
    </source>
</evidence>
<evidence type="ECO:0000256" key="4">
    <source>
        <dbReference type="ARBA" id="ARBA00013040"/>
    </source>
</evidence>
<feature type="chain" id="PRO_5046919067" description="Multiple inositol polyphosphate phosphatase 1" evidence="14">
    <location>
        <begin position="27"/>
        <end position="419"/>
    </location>
</feature>
<comment type="catalytic activity">
    <reaction evidence="10">
        <text>1D-myo-inositol 1,2,5,6-tetrakisphosphate + H2O = 1D-myo-inositol 1,2,6-trisphosphate + phosphate</text>
        <dbReference type="Rhea" id="RHEA:77119"/>
        <dbReference type="ChEBI" id="CHEBI:15377"/>
        <dbReference type="ChEBI" id="CHEBI:43474"/>
        <dbReference type="ChEBI" id="CHEBI:195535"/>
        <dbReference type="ChEBI" id="CHEBI:195537"/>
        <dbReference type="EC" id="3.1.3.62"/>
    </reaction>
    <physiologicalReaction direction="left-to-right" evidence="10">
        <dbReference type="Rhea" id="RHEA:77120"/>
    </physiologicalReaction>
</comment>
<feature type="signal peptide" evidence="14">
    <location>
        <begin position="1"/>
        <end position="26"/>
    </location>
</feature>
<dbReference type="InterPro" id="IPR029033">
    <property type="entry name" value="His_PPase_superfam"/>
</dbReference>
<evidence type="ECO:0000313" key="15">
    <source>
        <dbReference type="EMBL" id="UUP12323.1"/>
    </source>
</evidence>
<comment type="catalytic activity">
    <reaction evidence="11">
        <text>1D-myo-inositol 1,2,4,5,6-pentakisphosphate + H2O = 1D-myo-inositol 1,2,5,6-tetrakisphosphate + phosphate</text>
        <dbReference type="Rhea" id="RHEA:77115"/>
        <dbReference type="ChEBI" id="CHEBI:15377"/>
        <dbReference type="ChEBI" id="CHEBI:43474"/>
        <dbReference type="ChEBI" id="CHEBI:57798"/>
        <dbReference type="ChEBI" id="CHEBI:195535"/>
        <dbReference type="EC" id="3.1.3.62"/>
    </reaction>
    <physiologicalReaction direction="left-to-right" evidence="11">
        <dbReference type="Rhea" id="RHEA:77116"/>
    </physiologicalReaction>
</comment>
<evidence type="ECO:0000256" key="11">
    <source>
        <dbReference type="ARBA" id="ARBA00043671"/>
    </source>
</evidence>
<evidence type="ECO:0000256" key="8">
    <source>
        <dbReference type="ARBA" id="ARBA00023136"/>
    </source>
</evidence>
<comment type="catalytic activity">
    <reaction evidence="13">
        <text>(2R)-2,3-bisphosphoglycerate + H2O = (2R)-2-phosphoglycerate + phosphate</text>
        <dbReference type="Rhea" id="RHEA:27381"/>
        <dbReference type="ChEBI" id="CHEBI:15377"/>
        <dbReference type="ChEBI" id="CHEBI:43474"/>
        <dbReference type="ChEBI" id="CHEBI:58248"/>
        <dbReference type="ChEBI" id="CHEBI:58289"/>
        <dbReference type="EC" id="3.1.3.80"/>
    </reaction>
    <physiologicalReaction direction="left-to-right" evidence="13">
        <dbReference type="Rhea" id="RHEA:27382"/>
    </physiologicalReaction>
</comment>
<keyword evidence="6 14" id="KW-0732">Signal</keyword>
<dbReference type="PANTHER" id="PTHR20963">
    <property type="entry name" value="MULTIPLE INOSITOL POLYPHOSPHATE PHOSPHATASE-RELATED"/>
    <property type="match status" value="1"/>
</dbReference>
<dbReference type="SUPFAM" id="SSF53254">
    <property type="entry name" value="Phosphoglycerate mutase-like"/>
    <property type="match status" value="1"/>
</dbReference>
<dbReference type="EMBL" id="CP102173">
    <property type="protein sequence ID" value="UUP12323.1"/>
    <property type="molecule type" value="Genomic_DNA"/>
</dbReference>
<comment type="subcellular location">
    <subcellularLocation>
        <location evidence="1">Membrane</location>
    </subcellularLocation>
</comment>
<name>A0ABY5M286_9ACTN</name>
<evidence type="ECO:0000256" key="14">
    <source>
        <dbReference type="SAM" id="SignalP"/>
    </source>
</evidence>
<keyword evidence="8" id="KW-0472">Membrane</keyword>
<sequence>MRSRRPLTLATVVVAALSLPMSGAHADISNDRFYANQTPYGDPGTSVVAPPAGYELFFVQNVGRHGARSLTGPGTEKRALAVWKGARRKNALTTRGTKFDDQLRAFQRAEKKLGYGNLSTVGKDEWRSIGRRTASTYQGFFTAVGLRGEKIAAQTSPVYRTKQSANYFRRGLQSVVPSIPSPSRKVNKDLLIPEGSTKAGRAATAKVLRRSSVKAAARTVLLRLYKKSYVNRLSNPVGKALDVYQLYSTAPGLAKDTRVTFADYVPVSAAKHLAEATDARTFYRFGPGVKGQTSSYRGARPVLKDFFGALDARIAGGSTAAVFRLAHGEVTMPFAALIKAPRSQKQASRAFSYGSNPWRGFVAGRLAGNLEWTAFRNASGEVLVTMRYNEQPVQFNASCTPSALNPYFYRVSQLKSCLG</sequence>